<evidence type="ECO:0000256" key="1">
    <source>
        <dbReference type="ARBA" id="ARBA00004141"/>
    </source>
</evidence>
<feature type="transmembrane region" description="Helical" evidence="9">
    <location>
        <begin position="375"/>
        <end position="394"/>
    </location>
</feature>
<evidence type="ECO:0000256" key="7">
    <source>
        <dbReference type="ARBA" id="ARBA00023180"/>
    </source>
</evidence>
<feature type="region of interest" description="Disordered" evidence="8">
    <location>
        <begin position="1"/>
        <end position="232"/>
    </location>
</feature>
<evidence type="ECO:0000256" key="4">
    <source>
        <dbReference type="ARBA" id="ARBA00022692"/>
    </source>
</evidence>
<protein>
    <submittedName>
        <fullName evidence="10">Uncharacterized protein</fullName>
    </submittedName>
</protein>
<dbReference type="PANTHER" id="PTHR11616">
    <property type="entry name" value="SODIUM/CHLORIDE DEPENDENT TRANSPORTER"/>
    <property type="match status" value="1"/>
</dbReference>
<feature type="compositionally biased region" description="Gly residues" evidence="8">
    <location>
        <begin position="214"/>
        <end position="223"/>
    </location>
</feature>
<gene>
    <name evidence="10" type="ORF">Cvel_21653</name>
</gene>
<comment type="similarity">
    <text evidence="2">Belongs to the sodium:neurotransmitter symporter (SNF) (TC 2.A.22) family.</text>
</comment>
<feature type="transmembrane region" description="Helical" evidence="9">
    <location>
        <begin position="240"/>
        <end position="259"/>
    </location>
</feature>
<dbReference type="EMBL" id="CDMZ01001157">
    <property type="protein sequence ID" value="CEM28229.1"/>
    <property type="molecule type" value="Genomic_DNA"/>
</dbReference>
<keyword evidence="6 9" id="KW-0472">Membrane</keyword>
<dbReference type="PROSITE" id="PS50267">
    <property type="entry name" value="NA_NEUROTRAN_SYMP_3"/>
    <property type="match status" value="1"/>
</dbReference>
<dbReference type="GO" id="GO:0089718">
    <property type="term" value="P:amino acid import across plasma membrane"/>
    <property type="evidence" value="ECO:0007669"/>
    <property type="project" value="TreeGrafter"/>
</dbReference>
<feature type="transmembrane region" description="Helical" evidence="9">
    <location>
        <begin position="271"/>
        <end position="293"/>
    </location>
</feature>
<evidence type="ECO:0000256" key="8">
    <source>
        <dbReference type="SAM" id="MobiDB-lite"/>
    </source>
</evidence>
<dbReference type="GO" id="GO:0005283">
    <property type="term" value="F:amino acid:sodium symporter activity"/>
    <property type="evidence" value="ECO:0007669"/>
    <property type="project" value="TreeGrafter"/>
</dbReference>
<evidence type="ECO:0000256" key="2">
    <source>
        <dbReference type="ARBA" id="ARBA00006459"/>
    </source>
</evidence>
<evidence type="ECO:0000313" key="10">
    <source>
        <dbReference type="EMBL" id="CEM28229.1"/>
    </source>
</evidence>
<dbReference type="GO" id="GO:0005886">
    <property type="term" value="C:plasma membrane"/>
    <property type="evidence" value="ECO:0007669"/>
    <property type="project" value="TreeGrafter"/>
</dbReference>
<keyword evidence="3" id="KW-0813">Transport</keyword>
<keyword evidence="4 9" id="KW-0812">Transmembrane</keyword>
<sequence>MTRLTSVSESERPEEGSEDGAIEGLARIASNSDGNSADAFLQMRSERSEEASRPGSDTSSAADSVNTSEETDQRSGGTSAILNGNAVRGGLGGFFPTPPGTLVTPNAGSTQSGSRSPLPTSNAEFSAPPSSDLSNSAAPHSPHSTGVPSNLQPIPIESGSLCSSERGEGKGGEGESQDSSPVTPDQRKVPSGVLVQARDSGARSVEEVPTAGARDGGAGPAGEDGGEVGEDRQPFNNQTGIFWILVSYAVGLGNLWWFPSFLFSNGGAAALVPYCLIHFCLGIPLFATDLGIGQRSGKGSTAFWRTQSASLFKSVGPACSVLSFGVGIWYAPVIAYSLYYIFEGPAESLTSAETSFRRDVLHVSEGANDLGMPQGFLVAALAVCWVVVFVALSLDVRW</sequence>
<feature type="compositionally biased region" description="Polar residues" evidence="8">
    <location>
        <begin position="55"/>
        <end position="82"/>
    </location>
</feature>
<dbReference type="PRINTS" id="PR00176">
    <property type="entry name" value="NANEUSMPORT"/>
</dbReference>
<dbReference type="InterPro" id="IPR000175">
    <property type="entry name" value="Na/ntran_symport"/>
</dbReference>
<name>A0A0G4GFF5_9ALVE</name>
<dbReference type="PANTHER" id="PTHR11616:SF321">
    <property type="entry name" value="SODIUM-DEPENDENT NUTRIENT AMINO ACID TRANSPORTER 1-RELATED"/>
    <property type="match status" value="1"/>
</dbReference>
<keyword evidence="5 9" id="KW-1133">Transmembrane helix</keyword>
<dbReference type="SUPFAM" id="SSF161070">
    <property type="entry name" value="SNF-like"/>
    <property type="match status" value="1"/>
</dbReference>
<dbReference type="InterPro" id="IPR037272">
    <property type="entry name" value="SNS_sf"/>
</dbReference>
<comment type="subcellular location">
    <subcellularLocation>
        <location evidence="1">Membrane</location>
        <topology evidence="1">Multi-pass membrane protein</topology>
    </subcellularLocation>
</comment>
<proteinExistence type="inferred from homology"/>
<evidence type="ECO:0000256" key="3">
    <source>
        <dbReference type="ARBA" id="ARBA00022448"/>
    </source>
</evidence>
<evidence type="ECO:0000256" key="6">
    <source>
        <dbReference type="ARBA" id="ARBA00023136"/>
    </source>
</evidence>
<reference evidence="10" key="1">
    <citation type="submission" date="2014-11" db="EMBL/GenBank/DDBJ databases">
        <authorList>
            <person name="Otto D Thomas"/>
            <person name="Naeem Raeece"/>
        </authorList>
    </citation>
    <scope>NUCLEOTIDE SEQUENCE</scope>
</reference>
<organism evidence="10">
    <name type="scientific">Chromera velia CCMP2878</name>
    <dbReference type="NCBI Taxonomy" id="1169474"/>
    <lineage>
        <taxon>Eukaryota</taxon>
        <taxon>Sar</taxon>
        <taxon>Alveolata</taxon>
        <taxon>Colpodellida</taxon>
        <taxon>Chromeraceae</taxon>
        <taxon>Chromera</taxon>
    </lineage>
</organism>
<accession>A0A0G4GFF5</accession>
<keyword evidence="7" id="KW-0325">Glycoprotein</keyword>
<evidence type="ECO:0000256" key="5">
    <source>
        <dbReference type="ARBA" id="ARBA00022989"/>
    </source>
</evidence>
<dbReference type="VEuPathDB" id="CryptoDB:Cvel_21653"/>
<feature type="compositionally biased region" description="Polar residues" evidence="8">
    <location>
        <begin position="103"/>
        <end position="152"/>
    </location>
</feature>
<evidence type="ECO:0000256" key="9">
    <source>
        <dbReference type="SAM" id="Phobius"/>
    </source>
</evidence>
<dbReference type="Pfam" id="PF00209">
    <property type="entry name" value="SNF"/>
    <property type="match status" value="1"/>
</dbReference>
<dbReference type="AlphaFoldDB" id="A0A0G4GFF5"/>
<feature type="transmembrane region" description="Helical" evidence="9">
    <location>
        <begin position="314"/>
        <end position="342"/>
    </location>
</feature>